<accession>A0A239FEZ9</accession>
<organism evidence="3 4">
    <name type="scientific">Pontibacter ummariensis</name>
    <dbReference type="NCBI Taxonomy" id="1610492"/>
    <lineage>
        <taxon>Bacteria</taxon>
        <taxon>Pseudomonadati</taxon>
        <taxon>Bacteroidota</taxon>
        <taxon>Cytophagia</taxon>
        <taxon>Cytophagales</taxon>
        <taxon>Hymenobacteraceae</taxon>
        <taxon>Pontibacter</taxon>
    </lineage>
</organism>
<evidence type="ECO:0000313" key="4">
    <source>
        <dbReference type="Proteomes" id="UP000198432"/>
    </source>
</evidence>
<name>A0A239FEZ9_9BACT</name>
<dbReference type="RefSeq" id="WP_089319200.1">
    <property type="nucleotide sequence ID" value="NZ_FZOQ01000008.1"/>
</dbReference>
<dbReference type="OrthoDB" id="9795068at2"/>
<dbReference type="Proteomes" id="UP000198432">
    <property type="component" value="Unassembled WGS sequence"/>
</dbReference>
<evidence type="ECO:0000259" key="2">
    <source>
        <dbReference type="Pfam" id="PF00534"/>
    </source>
</evidence>
<proteinExistence type="predicted"/>
<dbReference type="EMBL" id="FZOQ01000008">
    <property type="protein sequence ID" value="SNS54742.1"/>
    <property type="molecule type" value="Genomic_DNA"/>
</dbReference>
<dbReference type="AlphaFoldDB" id="A0A239FEZ9"/>
<sequence length="344" mass="38672">MKVKFLPYQPHCFAFGGFEIQTLSTLLAVQKAGVNASTLDVWDKSSDFDILNCWGLEVGNYENVFWAKRAGKQVVISALFPYYETLKEKVKYHVSAAIYKVKLMHEMAAMADHIVVVNDIQAEICQKYFRVAPTKISVIPNVVKKSFFSENDRATLAQSFSEKYVISDFILTTGNICRRKNQISLAQACINTKTKLVIIGKILDGESDYGQQLENLIRPHQNIVWLHGLEPGSMDLVGAYSACSAFALPSFEEQQPISLLEAAAQQKPLLIAKRAYAYQKYYKNALLVEPKSIRSIETGINTVKKAPLKYVTPCSIIEECTEESVGKAYLELYHTLTERVNTKS</sequence>
<dbReference type="SUPFAM" id="SSF53756">
    <property type="entry name" value="UDP-Glycosyltransferase/glycogen phosphorylase"/>
    <property type="match status" value="1"/>
</dbReference>
<feature type="domain" description="Glycosyl transferase family 1" evidence="2">
    <location>
        <begin position="168"/>
        <end position="306"/>
    </location>
</feature>
<dbReference type="PANTHER" id="PTHR46401:SF2">
    <property type="entry name" value="GLYCOSYLTRANSFERASE WBBK-RELATED"/>
    <property type="match status" value="1"/>
</dbReference>
<protein>
    <submittedName>
        <fullName evidence="3">Glycosyltransferase involved in cell wall bisynthesis</fullName>
    </submittedName>
</protein>
<dbReference type="CDD" id="cd03801">
    <property type="entry name" value="GT4_PimA-like"/>
    <property type="match status" value="1"/>
</dbReference>
<dbReference type="Pfam" id="PF00534">
    <property type="entry name" value="Glycos_transf_1"/>
    <property type="match status" value="1"/>
</dbReference>
<gene>
    <name evidence="3" type="ORF">SAMN06296052_108130</name>
</gene>
<dbReference type="GO" id="GO:0009103">
    <property type="term" value="P:lipopolysaccharide biosynthetic process"/>
    <property type="evidence" value="ECO:0007669"/>
    <property type="project" value="TreeGrafter"/>
</dbReference>
<evidence type="ECO:0000256" key="1">
    <source>
        <dbReference type="ARBA" id="ARBA00022679"/>
    </source>
</evidence>
<dbReference type="PANTHER" id="PTHR46401">
    <property type="entry name" value="GLYCOSYLTRANSFERASE WBBK-RELATED"/>
    <property type="match status" value="1"/>
</dbReference>
<keyword evidence="1 3" id="KW-0808">Transferase</keyword>
<dbReference type="Gene3D" id="3.40.50.2000">
    <property type="entry name" value="Glycogen Phosphorylase B"/>
    <property type="match status" value="2"/>
</dbReference>
<reference evidence="4" key="1">
    <citation type="submission" date="2017-06" db="EMBL/GenBank/DDBJ databases">
        <authorList>
            <person name="Varghese N."/>
            <person name="Submissions S."/>
        </authorList>
    </citation>
    <scope>NUCLEOTIDE SEQUENCE [LARGE SCALE GENOMIC DNA]</scope>
    <source>
        <strain evidence="4">NKM1</strain>
    </source>
</reference>
<keyword evidence="4" id="KW-1185">Reference proteome</keyword>
<dbReference type="GO" id="GO:0016757">
    <property type="term" value="F:glycosyltransferase activity"/>
    <property type="evidence" value="ECO:0007669"/>
    <property type="project" value="InterPro"/>
</dbReference>
<evidence type="ECO:0000313" key="3">
    <source>
        <dbReference type="EMBL" id="SNS54742.1"/>
    </source>
</evidence>
<dbReference type="InterPro" id="IPR001296">
    <property type="entry name" value="Glyco_trans_1"/>
</dbReference>